<name>A0A1A9K963_9PSED</name>
<sequence length="226" mass="25229">MPSSPPKPRQAPQRAPRQDGEATRRRILLAAGELFAERGYADTTSKAICQRAQCNMAAVNYHFGSRDGLYRAVLQDMHKHLIGYDQLERLTCGQRPARDKLADLIAALTLNVANGQRWQARLWARELLTPSPFLSELIDQEAMPKVRLVLVLLGEVTGIPAQEPALLRCLFSVIAPYLTLQVISREIPTPLTGLFEQPPEDLARHLQLFAQAGLEAVARDYRDGQL</sequence>
<dbReference type="InterPro" id="IPR036271">
    <property type="entry name" value="Tet_transcr_reg_TetR-rel_C_sf"/>
</dbReference>
<dbReference type="Proteomes" id="UP000077748">
    <property type="component" value="Chromosome"/>
</dbReference>
<dbReference type="GO" id="GO:0003700">
    <property type="term" value="F:DNA-binding transcription factor activity"/>
    <property type="evidence" value="ECO:0007669"/>
    <property type="project" value="TreeGrafter"/>
</dbReference>
<dbReference type="InterPro" id="IPR015292">
    <property type="entry name" value="Tscrpt_reg_YbiH_C"/>
</dbReference>
<feature type="DNA-binding region" description="H-T-H motif" evidence="2">
    <location>
        <begin position="44"/>
        <end position="63"/>
    </location>
</feature>
<dbReference type="Pfam" id="PF00440">
    <property type="entry name" value="TetR_N"/>
    <property type="match status" value="1"/>
</dbReference>
<dbReference type="PROSITE" id="PS50977">
    <property type="entry name" value="HTH_TETR_2"/>
    <property type="match status" value="1"/>
</dbReference>
<evidence type="ECO:0000256" key="3">
    <source>
        <dbReference type="SAM" id="MobiDB-lite"/>
    </source>
</evidence>
<dbReference type="PRINTS" id="PR00455">
    <property type="entry name" value="HTHTETR"/>
</dbReference>
<dbReference type="RefSeq" id="WP_064582516.1">
    <property type="nucleotide sequence ID" value="NZ_CP015878.1"/>
</dbReference>
<dbReference type="SUPFAM" id="SSF46689">
    <property type="entry name" value="Homeodomain-like"/>
    <property type="match status" value="1"/>
</dbReference>
<dbReference type="InterPro" id="IPR050109">
    <property type="entry name" value="HTH-type_TetR-like_transc_reg"/>
</dbReference>
<dbReference type="Gene3D" id="1.10.10.60">
    <property type="entry name" value="Homeodomain-like"/>
    <property type="match status" value="1"/>
</dbReference>
<proteinExistence type="predicted"/>
<organism evidence="5 6">
    <name type="scientific">Pseudomonas citronellolis</name>
    <dbReference type="NCBI Taxonomy" id="53408"/>
    <lineage>
        <taxon>Bacteria</taxon>
        <taxon>Pseudomonadati</taxon>
        <taxon>Pseudomonadota</taxon>
        <taxon>Gammaproteobacteria</taxon>
        <taxon>Pseudomonadales</taxon>
        <taxon>Pseudomonadaceae</taxon>
        <taxon>Pseudomonas</taxon>
    </lineage>
</organism>
<keyword evidence="1 2" id="KW-0238">DNA-binding</keyword>
<feature type="domain" description="HTH tetR-type" evidence="4">
    <location>
        <begin position="21"/>
        <end position="81"/>
    </location>
</feature>
<reference evidence="5 6" key="1">
    <citation type="submission" date="2016-05" db="EMBL/GenBank/DDBJ databases">
        <title>Genome Sequence of Pseudomonas citronellolis Strain SJTE-3, an Estrogens and Persistent Organic Pollutants degradation strain.</title>
        <authorList>
            <person name="Liang R."/>
        </authorList>
    </citation>
    <scope>NUCLEOTIDE SEQUENCE [LARGE SCALE GENOMIC DNA]</scope>
    <source>
        <strain evidence="5 6">SJTE-3</strain>
    </source>
</reference>
<dbReference type="PANTHER" id="PTHR30055:SF235">
    <property type="entry name" value="TRANSCRIPTIONAL REGULATORY PROTEIN"/>
    <property type="match status" value="1"/>
</dbReference>
<evidence type="ECO:0000259" key="4">
    <source>
        <dbReference type="PROSITE" id="PS50977"/>
    </source>
</evidence>
<evidence type="ECO:0000256" key="1">
    <source>
        <dbReference type="ARBA" id="ARBA00023125"/>
    </source>
</evidence>
<evidence type="ECO:0000256" key="2">
    <source>
        <dbReference type="PROSITE-ProRule" id="PRU00335"/>
    </source>
</evidence>
<evidence type="ECO:0000313" key="6">
    <source>
        <dbReference type="Proteomes" id="UP000077748"/>
    </source>
</evidence>
<dbReference type="Gene3D" id="1.10.357.10">
    <property type="entry name" value="Tetracycline Repressor, domain 2"/>
    <property type="match status" value="1"/>
</dbReference>
<dbReference type="GO" id="GO:0000976">
    <property type="term" value="F:transcription cis-regulatory region binding"/>
    <property type="evidence" value="ECO:0007669"/>
    <property type="project" value="TreeGrafter"/>
</dbReference>
<gene>
    <name evidence="5" type="ORF">A9C11_09535</name>
</gene>
<dbReference type="EMBL" id="CP015878">
    <property type="protein sequence ID" value="ANI14207.1"/>
    <property type="molecule type" value="Genomic_DNA"/>
</dbReference>
<dbReference type="PANTHER" id="PTHR30055">
    <property type="entry name" value="HTH-TYPE TRANSCRIPTIONAL REGULATOR RUTR"/>
    <property type="match status" value="1"/>
</dbReference>
<dbReference type="InterPro" id="IPR001647">
    <property type="entry name" value="HTH_TetR"/>
</dbReference>
<dbReference type="SUPFAM" id="SSF48498">
    <property type="entry name" value="Tetracyclin repressor-like, C-terminal domain"/>
    <property type="match status" value="1"/>
</dbReference>
<dbReference type="Pfam" id="PF09209">
    <property type="entry name" value="CecR_C"/>
    <property type="match status" value="1"/>
</dbReference>
<accession>A0A1A9K963</accession>
<dbReference type="InterPro" id="IPR009057">
    <property type="entry name" value="Homeodomain-like_sf"/>
</dbReference>
<dbReference type="AlphaFoldDB" id="A0A1A9K963"/>
<evidence type="ECO:0000313" key="5">
    <source>
        <dbReference type="EMBL" id="ANI14207.1"/>
    </source>
</evidence>
<feature type="region of interest" description="Disordered" evidence="3">
    <location>
        <begin position="1"/>
        <end position="22"/>
    </location>
</feature>
<protein>
    <recommendedName>
        <fullName evidence="4">HTH tetR-type domain-containing protein</fullName>
    </recommendedName>
</protein>